<dbReference type="PANTHER" id="PTHR43442:SF3">
    <property type="entry name" value="GLUCONOKINASE-RELATED"/>
    <property type="match status" value="1"/>
</dbReference>
<comment type="pathway">
    <text evidence="1">Carbohydrate acid metabolism; D-gluconate degradation.</text>
</comment>
<dbReference type="Gene3D" id="3.40.50.300">
    <property type="entry name" value="P-loop containing nucleotide triphosphate hydrolases"/>
    <property type="match status" value="1"/>
</dbReference>
<accession>A0ABR3JLL4</accession>
<evidence type="ECO:0000256" key="7">
    <source>
        <dbReference type="ARBA" id="ARBA00022840"/>
    </source>
</evidence>
<comment type="caution">
    <text evidence="10">The sequence shown here is derived from an EMBL/GenBank/DDBJ whole genome shotgun (WGS) entry which is preliminary data.</text>
</comment>
<evidence type="ECO:0000256" key="8">
    <source>
        <dbReference type="ARBA" id="ARBA00029835"/>
    </source>
</evidence>
<proteinExistence type="inferred from homology"/>
<organism evidence="10 11">
    <name type="scientific">Hohenbuehelia grisea</name>
    <dbReference type="NCBI Taxonomy" id="104357"/>
    <lineage>
        <taxon>Eukaryota</taxon>
        <taxon>Fungi</taxon>
        <taxon>Dikarya</taxon>
        <taxon>Basidiomycota</taxon>
        <taxon>Agaricomycotina</taxon>
        <taxon>Agaricomycetes</taxon>
        <taxon>Agaricomycetidae</taxon>
        <taxon>Agaricales</taxon>
        <taxon>Pleurotineae</taxon>
        <taxon>Pleurotaceae</taxon>
        <taxon>Hohenbuehelia</taxon>
    </lineage>
</organism>
<evidence type="ECO:0000313" key="11">
    <source>
        <dbReference type="Proteomes" id="UP001556367"/>
    </source>
</evidence>
<dbReference type="InterPro" id="IPR027417">
    <property type="entry name" value="P-loop_NTPase"/>
</dbReference>
<evidence type="ECO:0000313" key="10">
    <source>
        <dbReference type="EMBL" id="KAL0956622.1"/>
    </source>
</evidence>
<name>A0ABR3JLL4_9AGAR</name>
<evidence type="ECO:0000256" key="6">
    <source>
        <dbReference type="ARBA" id="ARBA00022777"/>
    </source>
</evidence>
<evidence type="ECO:0000256" key="5">
    <source>
        <dbReference type="ARBA" id="ARBA00022741"/>
    </source>
</evidence>
<dbReference type="Pfam" id="PF13671">
    <property type="entry name" value="AAA_33"/>
    <property type="match status" value="1"/>
</dbReference>
<evidence type="ECO:0000256" key="3">
    <source>
        <dbReference type="ARBA" id="ARBA00012054"/>
    </source>
</evidence>
<keyword evidence="4" id="KW-0808">Transferase</keyword>
<comment type="similarity">
    <text evidence="2">Belongs to the gluconokinase GntK/GntV family.</text>
</comment>
<dbReference type="EC" id="2.7.1.12" evidence="3"/>
<sequence length="227" mass="24632">MSVNNSDLPKASDDQGTDQCLIIVMGVSGTGKSTLGRALATALGMPFVEGDDLHPRANVEKMSAGQPLTDADRAPWLELVRTTGERIARGQLETPHEAPPTHNQAPLAGARGAVVTCSSLKRTYREILRGRSKPATEANAIPSHLEPPHPHVLPGYFVFIKGDRETLMERMEARKGHFMKAGMLDSQLDTLENPEGEEGVVVVDLKDTTDRQVEVALEGLKRLVINI</sequence>
<dbReference type="PANTHER" id="PTHR43442">
    <property type="entry name" value="GLUCONOKINASE-RELATED"/>
    <property type="match status" value="1"/>
</dbReference>
<protein>
    <recommendedName>
        <fullName evidence="3">gluconokinase</fullName>
        <ecNumber evidence="3">2.7.1.12</ecNumber>
    </recommendedName>
    <alternativeName>
        <fullName evidence="8">Gluconate kinase</fullName>
    </alternativeName>
</protein>
<keyword evidence="11" id="KW-1185">Reference proteome</keyword>
<dbReference type="CDD" id="cd02021">
    <property type="entry name" value="GntK"/>
    <property type="match status" value="1"/>
</dbReference>
<dbReference type="Proteomes" id="UP001556367">
    <property type="component" value="Unassembled WGS sequence"/>
</dbReference>
<comment type="catalytic activity">
    <reaction evidence="9">
        <text>D-gluconate + ATP = 6-phospho-D-gluconate + ADP + H(+)</text>
        <dbReference type="Rhea" id="RHEA:19433"/>
        <dbReference type="ChEBI" id="CHEBI:15378"/>
        <dbReference type="ChEBI" id="CHEBI:18391"/>
        <dbReference type="ChEBI" id="CHEBI:30616"/>
        <dbReference type="ChEBI" id="CHEBI:58759"/>
        <dbReference type="ChEBI" id="CHEBI:456216"/>
        <dbReference type="EC" id="2.7.1.12"/>
    </reaction>
</comment>
<keyword evidence="7" id="KW-0067">ATP-binding</keyword>
<evidence type="ECO:0000256" key="2">
    <source>
        <dbReference type="ARBA" id="ARBA00008420"/>
    </source>
</evidence>
<dbReference type="EMBL" id="JASNQZ010000006">
    <property type="protein sequence ID" value="KAL0956622.1"/>
    <property type="molecule type" value="Genomic_DNA"/>
</dbReference>
<evidence type="ECO:0000256" key="1">
    <source>
        <dbReference type="ARBA" id="ARBA00004875"/>
    </source>
</evidence>
<gene>
    <name evidence="10" type="ORF">HGRIS_002757</name>
</gene>
<evidence type="ECO:0000256" key="9">
    <source>
        <dbReference type="ARBA" id="ARBA00048090"/>
    </source>
</evidence>
<reference evidence="11" key="1">
    <citation type="submission" date="2024-06" db="EMBL/GenBank/DDBJ databases">
        <title>Multi-omics analyses provide insights into the biosynthesis of the anticancer antibiotic pleurotin in Hohenbuehelia grisea.</title>
        <authorList>
            <person name="Weaver J.A."/>
            <person name="Alberti F."/>
        </authorList>
    </citation>
    <scope>NUCLEOTIDE SEQUENCE [LARGE SCALE GENOMIC DNA]</scope>
    <source>
        <strain evidence="11">T-177</strain>
    </source>
</reference>
<keyword evidence="6" id="KW-0418">Kinase</keyword>
<evidence type="ECO:0000256" key="4">
    <source>
        <dbReference type="ARBA" id="ARBA00022679"/>
    </source>
</evidence>
<dbReference type="InterPro" id="IPR006001">
    <property type="entry name" value="Therm_gnt_kin"/>
</dbReference>
<keyword evidence="5" id="KW-0547">Nucleotide-binding</keyword>
<dbReference type="SUPFAM" id="SSF52540">
    <property type="entry name" value="P-loop containing nucleoside triphosphate hydrolases"/>
    <property type="match status" value="1"/>
</dbReference>